<dbReference type="PANTHER" id="PTHR42748:SF7">
    <property type="entry name" value="NMRA LIKE REDOX SENSOR 1-RELATED"/>
    <property type="match status" value="1"/>
</dbReference>
<dbReference type="SUPFAM" id="SSF51735">
    <property type="entry name" value="NAD(P)-binding Rossmann-fold domains"/>
    <property type="match status" value="1"/>
</dbReference>
<reference evidence="4" key="1">
    <citation type="submission" date="2021-01" db="EMBL/GenBank/DDBJ databases">
        <title>Whole genome shotgun sequence of Actinoplanes ferrugineus NBRC 15555.</title>
        <authorList>
            <person name="Komaki H."/>
            <person name="Tamura T."/>
        </authorList>
    </citation>
    <scope>NUCLEOTIDE SEQUENCE</scope>
    <source>
        <strain evidence="4">NBRC 15555</strain>
    </source>
</reference>
<evidence type="ECO:0000256" key="1">
    <source>
        <dbReference type="ARBA" id="ARBA00006328"/>
    </source>
</evidence>
<dbReference type="Pfam" id="PF05368">
    <property type="entry name" value="NmrA"/>
    <property type="match status" value="1"/>
</dbReference>
<gene>
    <name evidence="4" type="ORF">Afe05nite_49550</name>
</gene>
<feature type="domain" description="NmrA-like" evidence="3">
    <location>
        <begin position="7"/>
        <end position="254"/>
    </location>
</feature>
<dbReference type="InterPro" id="IPR036291">
    <property type="entry name" value="NAD(P)-bd_dom_sf"/>
</dbReference>
<dbReference type="Proteomes" id="UP000598174">
    <property type="component" value="Unassembled WGS sequence"/>
</dbReference>
<dbReference type="Gene3D" id="3.40.50.720">
    <property type="entry name" value="NAD(P)-binding Rossmann-like Domain"/>
    <property type="match status" value="1"/>
</dbReference>
<dbReference type="InterPro" id="IPR051164">
    <property type="entry name" value="NmrA-like_oxidored"/>
</dbReference>
<dbReference type="CDD" id="cd05251">
    <property type="entry name" value="NmrA_like_SDR_a"/>
    <property type="match status" value="1"/>
</dbReference>
<evidence type="ECO:0000313" key="4">
    <source>
        <dbReference type="EMBL" id="GIE13115.1"/>
    </source>
</evidence>
<keyword evidence="5" id="KW-1185">Reference proteome</keyword>
<accession>A0A919J377</accession>
<dbReference type="AlphaFoldDB" id="A0A919J377"/>
<organism evidence="4 5">
    <name type="scientific">Paractinoplanes ferrugineus</name>
    <dbReference type="NCBI Taxonomy" id="113564"/>
    <lineage>
        <taxon>Bacteria</taxon>
        <taxon>Bacillati</taxon>
        <taxon>Actinomycetota</taxon>
        <taxon>Actinomycetes</taxon>
        <taxon>Micromonosporales</taxon>
        <taxon>Micromonosporaceae</taxon>
        <taxon>Paractinoplanes</taxon>
    </lineage>
</organism>
<keyword evidence="2" id="KW-0521">NADP</keyword>
<dbReference type="RefSeq" id="WP_203819568.1">
    <property type="nucleotide sequence ID" value="NZ_BAAABP010000052.1"/>
</dbReference>
<evidence type="ECO:0000259" key="3">
    <source>
        <dbReference type="Pfam" id="PF05368"/>
    </source>
</evidence>
<name>A0A919J377_9ACTN</name>
<sequence>MSTQTAGTIAVFGATGRQGGAVVDALLARKAPVRALVRNPRSDRARALAARGVELAAIRTDDPASLTAALTGVEAFDFMTPEANNLEEVETEISIGTALVDAAIAARVPHVVFNSVFGADRKRGVPNHDSKHAIEEHLRRSGLRATMVRPAPFMEEMAPSLEHGEIVLRLPLPENVALKMISVRDVGRVAAALLLDTAQAPGGAVELVGDELTGPQIAAAFGARAGLPARYEVLPLSVLPSDLDRAVFRQFAKAAEHPSNLAMLRAIEPAALDLAEWIRSTGWTAPTDVTGSAPPSRN</sequence>
<comment type="similarity">
    <text evidence="1">Belongs to the NmrA-type oxidoreductase family.</text>
</comment>
<proteinExistence type="inferred from homology"/>
<evidence type="ECO:0000256" key="2">
    <source>
        <dbReference type="ARBA" id="ARBA00022857"/>
    </source>
</evidence>
<comment type="caution">
    <text evidence="4">The sequence shown here is derived from an EMBL/GenBank/DDBJ whole genome shotgun (WGS) entry which is preliminary data.</text>
</comment>
<dbReference type="InterPro" id="IPR008030">
    <property type="entry name" value="NmrA-like"/>
</dbReference>
<protein>
    <recommendedName>
        <fullName evidence="3">NmrA-like domain-containing protein</fullName>
    </recommendedName>
</protein>
<dbReference type="Gene3D" id="3.90.25.10">
    <property type="entry name" value="UDP-galactose 4-epimerase, domain 1"/>
    <property type="match status" value="1"/>
</dbReference>
<evidence type="ECO:0000313" key="5">
    <source>
        <dbReference type="Proteomes" id="UP000598174"/>
    </source>
</evidence>
<dbReference type="EMBL" id="BOMM01000047">
    <property type="protein sequence ID" value="GIE13115.1"/>
    <property type="molecule type" value="Genomic_DNA"/>
</dbReference>
<dbReference type="PANTHER" id="PTHR42748">
    <property type="entry name" value="NITROGEN METABOLITE REPRESSION PROTEIN NMRA FAMILY MEMBER"/>
    <property type="match status" value="1"/>
</dbReference>